<dbReference type="SUPFAM" id="SSF53822">
    <property type="entry name" value="Periplasmic binding protein-like I"/>
    <property type="match status" value="1"/>
</dbReference>
<organism evidence="5 6">
    <name type="scientific">Bowmanella denitrificans</name>
    <dbReference type="NCBI Taxonomy" id="366582"/>
    <lineage>
        <taxon>Bacteria</taxon>
        <taxon>Pseudomonadati</taxon>
        <taxon>Pseudomonadota</taxon>
        <taxon>Gammaproteobacteria</taxon>
        <taxon>Alteromonadales</taxon>
        <taxon>Alteromonadaceae</taxon>
        <taxon>Bowmanella</taxon>
    </lineage>
</organism>
<accession>A0ABN0WM07</accession>
<sequence>MATIYQVSERAGVSLATVSRVMNGSAKVGEATRTKVLKAMQELNYRPNSIAQSLASNCSNSVGMLVSEVHGPFFGEMMSGVENELRSVGKHVIIAAGHSDVASEKDAIEFLISRKCDALILHVDAVTDEYLLELHKQTPVVVLNRLVKGMEENCICLNNELGGYLATKAMLELGHKQIAYISGPLFKLDVRDRLAGHQRALQEAGLVFDPGLFMEGDFHEAGGVAAMEKLLARGRSFSAVVCANDEMACGAMNCARDNRLEIPKDLSIIGFDNVIMSRYTFPHLSTIDFPAGEMGRMAARWVRKHIYQDDKLKVQNLFEPSLVLRDSALPVSA</sequence>
<dbReference type="Gene3D" id="3.40.50.2300">
    <property type="match status" value="2"/>
</dbReference>
<dbReference type="PANTHER" id="PTHR30146">
    <property type="entry name" value="LACI-RELATED TRANSCRIPTIONAL REPRESSOR"/>
    <property type="match status" value="1"/>
</dbReference>
<gene>
    <name evidence="5" type="primary">galR</name>
    <name evidence="5" type="ORF">GCM10009092_01880</name>
</gene>
<dbReference type="Proteomes" id="UP001501757">
    <property type="component" value="Unassembled WGS sequence"/>
</dbReference>
<evidence type="ECO:0000256" key="2">
    <source>
        <dbReference type="ARBA" id="ARBA00023125"/>
    </source>
</evidence>
<dbReference type="CDD" id="cd01392">
    <property type="entry name" value="HTH_LacI"/>
    <property type="match status" value="1"/>
</dbReference>
<dbReference type="Pfam" id="PF00356">
    <property type="entry name" value="LacI"/>
    <property type="match status" value="1"/>
</dbReference>
<dbReference type="CDD" id="cd06270">
    <property type="entry name" value="PBP1_GalS-like"/>
    <property type="match status" value="1"/>
</dbReference>
<evidence type="ECO:0000313" key="6">
    <source>
        <dbReference type="Proteomes" id="UP001501757"/>
    </source>
</evidence>
<dbReference type="InterPro" id="IPR000843">
    <property type="entry name" value="HTH_LacI"/>
</dbReference>
<dbReference type="RefSeq" id="WP_343840626.1">
    <property type="nucleotide sequence ID" value="NZ_BAAAEI010000001.1"/>
</dbReference>
<dbReference type="InterPro" id="IPR046335">
    <property type="entry name" value="LacI/GalR-like_sensor"/>
</dbReference>
<keyword evidence="6" id="KW-1185">Reference proteome</keyword>
<evidence type="ECO:0000259" key="4">
    <source>
        <dbReference type="PROSITE" id="PS50932"/>
    </source>
</evidence>
<reference evidence="5 6" key="1">
    <citation type="journal article" date="2019" name="Int. J. Syst. Evol. Microbiol.">
        <title>The Global Catalogue of Microorganisms (GCM) 10K type strain sequencing project: providing services to taxonomists for standard genome sequencing and annotation.</title>
        <authorList>
            <consortium name="The Broad Institute Genomics Platform"/>
            <consortium name="The Broad Institute Genome Sequencing Center for Infectious Disease"/>
            <person name="Wu L."/>
            <person name="Ma J."/>
        </authorList>
    </citation>
    <scope>NUCLEOTIDE SEQUENCE [LARGE SCALE GENOMIC DNA]</scope>
    <source>
        <strain evidence="5 6">JCM 13378</strain>
    </source>
</reference>
<keyword evidence="1" id="KW-0805">Transcription regulation</keyword>
<dbReference type="Pfam" id="PF13377">
    <property type="entry name" value="Peripla_BP_3"/>
    <property type="match status" value="1"/>
</dbReference>
<dbReference type="SMART" id="SM00354">
    <property type="entry name" value="HTH_LACI"/>
    <property type="match status" value="1"/>
</dbReference>
<dbReference type="InterPro" id="IPR028082">
    <property type="entry name" value="Peripla_BP_I"/>
</dbReference>
<proteinExistence type="predicted"/>
<dbReference type="SUPFAM" id="SSF47413">
    <property type="entry name" value="lambda repressor-like DNA-binding domains"/>
    <property type="match status" value="1"/>
</dbReference>
<dbReference type="InterPro" id="IPR010982">
    <property type="entry name" value="Lambda_DNA-bd_dom_sf"/>
</dbReference>
<evidence type="ECO:0000256" key="1">
    <source>
        <dbReference type="ARBA" id="ARBA00023015"/>
    </source>
</evidence>
<dbReference type="PANTHER" id="PTHR30146:SF109">
    <property type="entry name" value="HTH-TYPE TRANSCRIPTIONAL REGULATOR GALS"/>
    <property type="match status" value="1"/>
</dbReference>
<evidence type="ECO:0000313" key="5">
    <source>
        <dbReference type="EMBL" id="GAA0340994.1"/>
    </source>
</evidence>
<dbReference type="EMBL" id="BAAAEI010000001">
    <property type="protein sequence ID" value="GAA0340994.1"/>
    <property type="molecule type" value="Genomic_DNA"/>
</dbReference>
<keyword evidence="3" id="KW-0804">Transcription</keyword>
<evidence type="ECO:0000256" key="3">
    <source>
        <dbReference type="ARBA" id="ARBA00023163"/>
    </source>
</evidence>
<feature type="domain" description="HTH lacI-type" evidence="4">
    <location>
        <begin position="2"/>
        <end position="56"/>
    </location>
</feature>
<protein>
    <submittedName>
        <fullName evidence="5">HTH-type transcriptional regulator GalR</fullName>
    </submittedName>
</protein>
<comment type="caution">
    <text evidence="5">The sequence shown here is derived from an EMBL/GenBank/DDBJ whole genome shotgun (WGS) entry which is preliminary data.</text>
</comment>
<keyword evidence="2" id="KW-0238">DNA-binding</keyword>
<dbReference type="PROSITE" id="PS50932">
    <property type="entry name" value="HTH_LACI_2"/>
    <property type="match status" value="1"/>
</dbReference>
<dbReference type="Gene3D" id="1.10.260.40">
    <property type="entry name" value="lambda repressor-like DNA-binding domains"/>
    <property type="match status" value="1"/>
</dbReference>
<name>A0ABN0WM07_9ALTE</name>